<evidence type="ECO:0000313" key="2">
    <source>
        <dbReference type="EMBL" id="RZS62574.1"/>
    </source>
</evidence>
<dbReference type="Pfam" id="PF07876">
    <property type="entry name" value="Dabb"/>
    <property type="match status" value="1"/>
</dbReference>
<comment type="caution">
    <text evidence="2">The sequence shown here is derived from an EMBL/GenBank/DDBJ whole genome shotgun (WGS) entry which is preliminary data.</text>
</comment>
<dbReference type="SUPFAM" id="SSF54909">
    <property type="entry name" value="Dimeric alpha+beta barrel"/>
    <property type="match status" value="1"/>
</dbReference>
<sequence length="139" mass="15358">MIVHGNRFTIKPGVTPTQLEEALESLRNQGRVIPSVRSFVVGRDHGGEYEWGASFVIDDLDGYWEYLIHPAHRSTDRVGLPLVDKFASFDLTDDDDPELGAKIAALHQRRYESDATLTQLVSDLGEYTGSAAPGPHGDH</sequence>
<proteinExistence type="predicted"/>
<dbReference type="SMART" id="SM00886">
    <property type="entry name" value="Dabb"/>
    <property type="match status" value="1"/>
</dbReference>
<reference evidence="2 3" key="1">
    <citation type="submission" date="2019-02" db="EMBL/GenBank/DDBJ databases">
        <title>Sequencing the genomes of 1000 actinobacteria strains.</title>
        <authorList>
            <person name="Klenk H.-P."/>
        </authorList>
    </citation>
    <scope>NUCLEOTIDE SEQUENCE [LARGE SCALE GENOMIC DNA]</scope>
    <source>
        <strain evidence="2 3">DSM 16932</strain>
    </source>
</reference>
<dbReference type="PROSITE" id="PS51502">
    <property type="entry name" value="S_R_A_B_BARREL"/>
    <property type="match status" value="1"/>
</dbReference>
<accession>A0A4Q7M4P4</accession>
<dbReference type="Gene3D" id="3.30.70.100">
    <property type="match status" value="1"/>
</dbReference>
<dbReference type="InterPro" id="IPR011008">
    <property type="entry name" value="Dimeric_a/b-barrel"/>
</dbReference>
<name>A0A4Q7M4P4_9MICO</name>
<evidence type="ECO:0000259" key="1">
    <source>
        <dbReference type="PROSITE" id="PS51502"/>
    </source>
</evidence>
<organism evidence="2 3">
    <name type="scientific">Xylanimonas ulmi</name>
    <dbReference type="NCBI Taxonomy" id="228973"/>
    <lineage>
        <taxon>Bacteria</taxon>
        <taxon>Bacillati</taxon>
        <taxon>Actinomycetota</taxon>
        <taxon>Actinomycetes</taxon>
        <taxon>Micrococcales</taxon>
        <taxon>Promicromonosporaceae</taxon>
        <taxon>Xylanimonas</taxon>
    </lineage>
</organism>
<feature type="domain" description="Stress-response A/B barrel" evidence="1">
    <location>
        <begin position="2"/>
        <end position="91"/>
    </location>
</feature>
<dbReference type="AlphaFoldDB" id="A0A4Q7M4P4"/>
<gene>
    <name evidence="2" type="ORF">EV386_2911</name>
</gene>
<dbReference type="InterPro" id="IPR013097">
    <property type="entry name" value="Dabb"/>
</dbReference>
<dbReference type="EMBL" id="SGWX01000001">
    <property type="protein sequence ID" value="RZS62574.1"/>
    <property type="molecule type" value="Genomic_DNA"/>
</dbReference>
<dbReference type="Proteomes" id="UP000293852">
    <property type="component" value="Unassembled WGS sequence"/>
</dbReference>
<evidence type="ECO:0000313" key="3">
    <source>
        <dbReference type="Proteomes" id="UP000293852"/>
    </source>
</evidence>
<dbReference type="RefSeq" id="WP_130416052.1">
    <property type="nucleotide sequence ID" value="NZ_SGWX01000001.1"/>
</dbReference>
<protein>
    <submittedName>
        <fullName evidence="2">Stress responsive alpha/beta barrel protein</fullName>
    </submittedName>
</protein>
<dbReference type="OrthoDB" id="5518399at2"/>
<keyword evidence="3" id="KW-1185">Reference proteome</keyword>